<dbReference type="GO" id="GO:0046872">
    <property type="term" value="F:metal ion binding"/>
    <property type="evidence" value="ECO:0007669"/>
    <property type="project" value="UniProtKB-KW"/>
</dbReference>
<sequence>MRNAVLAVFTVIAASWTTAPSVAQETDAASGERLFRQRCGACHQIATTRNGAGPHLQGVVGRAAGGVEGFNYSPALRNSGITWTPETLETYLANPTAMVRGTRMVQRFNNADERRAIIAFLGSR</sequence>
<comment type="caution">
    <text evidence="9">The sequence shown here is derived from an EMBL/GenBank/DDBJ whole genome shotgun (WGS) entry which is preliminary data.</text>
</comment>
<dbReference type="Pfam" id="PF00034">
    <property type="entry name" value="Cytochrom_C"/>
    <property type="match status" value="1"/>
</dbReference>
<organism evidence="9 10">
    <name type="scientific">Kumtagia ephedrae</name>
    <dbReference type="NCBI Taxonomy" id="2116701"/>
    <lineage>
        <taxon>Bacteria</taxon>
        <taxon>Pseudomonadati</taxon>
        <taxon>Pseudomonadota</taxon>
        <taxon>Alphaproteobacteria</taxon>
        <taxon>Hyphomicrobiales</taxon>
        <taxon>Phyllobacteriaceae</taxon>
        <taxon>Kumtagia</taxon>
    </lineage>
</organism>
<keyword evidence="5 6" id="KW-0408">Iron</keyword>
<evidence type="ECO:0000313" key="10">
    <source>
        <dbReference type="Proteomes" id="UP000241229"/>
    </source>
</evidence>
<keyword evidence="4" id="KW-0249">Electron transport</keyword>
<dbReference type="RefSeq" id="WP_106771014.1">
    <property type="nucleotide sequence ID" value="NZ_PXYK01000004.1"/>
</dbReference>
<keyword evidence="1" id="KW-0813">Transport</keyword>
<feature type="chain" id="PRO_5015165760" evidence="7">
    <location>
        <begin position="24"/>
        <end position="124"/>
    </location>
</feature>
<evidence type="ECO:0000313" key="9">
    <source>
        <dbReference type="EMBL" id="PSJ64270.1"/>
    </source>
</evidence>
<proteinExistence type="predicted"/>
<evidence type="ECO:0000256" key="1">
    <source>
        <dbReference type="ARBA" id="ARBA00022448"/>
    </source>
</evidence>
<evidence type="ECO:0000256" key="7">
    <source>
        <dbReference type="SAM" id="SignalP"/>
    </source>
</evidence>
<feature type="domain" description="Cytochrome c" evidence="8">
    <location>
        <begin position="26"/>
        <end position="124"/>
    </location>
</feature>
<keyword evidence="10" id="KW-1185">Reference proteome</keyword>
<evidence type="ECO:0000256" key="3">
    <source>
        <dbReference type="ARBA" id="ARBA00022723"/>
    </source>
</evidence>
<dbReference type="Gene3D" id="1.10.760.10">
    <property type="entry name" value="Cytochrome c-like domain"/>
    <property type="match status" value="1"/>
</dbReference>
<evidence type="ECO:0000256" key="6">
    <source>
        <dbReference type="PROSITE-ProRule" id="PRU00433"/>
    </source>
</evidence>
<keyword evidence="7" id="KW-0732">Signal</keyword>
<gene>
    <name evidence="9" type="ORF">C7I84_04740</name>
</gene>
<dbReference type="GO" id="GO:0009055">
    <property type="term" value="F:electron transfer activity"/>
    <property type="evidence" value="ECO:0007669"/>
    <property type="project" value="InterPro"/>
</dbReference>
<accession>A0A2P7SP47</accession>
<keyword evidence="3 6" id="KW-0479">Metal-binding</keyword>
<evidence type="ECO:0000256" key="5">
    <source>
        <dbReference type="ARBA" id="ARBA00023004"/>
    </source>
</evidence>
<evidence type="ECO:0000256" key="4">
    <source>
        <dbReference type="ARBA" id="ARBA00022982"/>
    </source>
</evidence>
<dbReference type="Proteomes" id="UP000241229">
    <property type="component" value="Unassembled WGS sequence"/>
</dbReference>
<dbReference type="SUPFAM" id="SSF46626">
    <property type="entry name" value="Cytochrome c"/>
    <property type="match status" value="1"/>
</dbReference>
<evidence type="ECO:0000256" key="2">
    <source>
        <dbReference type="ARBA" id="ARBA00022617"/>
    </source>
</evidence>
<keyword evidence="2 6" id="KW-0349">Heme</keyword>
<reference evidence="9 10" key="1">
    <citation type="submission" date="2018-03" db="EMBL/GenBank/DDBJ databases">
        <title>The draft genome of Mesorhizobium sp. 6GN-30.</title>
        <authorList>
            <person name="Liu L."/>
            <person name="Li L."/>
            <person name="Wang T."/>
            <person name="Zhang X."/>
            <person name="Liang L."/>
        </authorList>
    </citation>
    <scope>NUCLEOTIDE SEQUENCE [LARGE SCALE GENOMIC DNA]</scope>
    <source>
        <strain evidence="9 10">6GN30</strain>
    </source>
</reference>
<dbReference type="InterPro" id="IPR009056">
    <property type="entry name" value="Cyt_c-like_dom"/>
</dbReference>
<dbReference type="InterPro" id="IPR002327">
    <property type="entry name" value="Cyt_c_1A/1B"/>
</dbReference>
<evidence type="ECO:0000259" key="8">
    <source>
        <dbReference type="PROSITE" id="PS51007"/>
    </source>
</evidence>
<dbReference type="GO" id="GO:0020037">
    <property type="term" value="F:heme binding"/>
    <property type="evidence" value="ECO:0007669"/>
    <property type="project" value="InterPro"/>
</dbReference>
<protein>
    <submittedName>
        <fullName evidence="9">Cytochrome C</fullName>
    </submittedName>
</protein>
<dbReference type="EMBL" id="PXYK01000004">
    <property type="protein sequence ID" value="PSJ64270.1"/>
    <property type="molecule type" value="Genomic_DNA"/>
</dbReference>
<feature type="signal peptide" evidence="7">
    <location>
        <begin position="1"/>
        <end position="23"/>
    </location>
</feature>
<dbReference type="InterPro" id="IPR036909">
    <property type="entry name" value="Cyt_c-like_dom_sf"/>
</dbReference>
<dbReference type="PRINTS" id="PR00604">
    <property type="entry name" value="CYTCHRMECIAB"/>
</dbReference>
<dbReference type="OrthoDB" id="9805828at2"/>
<dbReference type="PROSITE" id="PS51007">
    <property type="entry name" value="CYTC"/>
    <property type="match status" value="1"/>
</dbReference>
<dbReference type="AlphaFoldDB" id="A0A2P7SP47"/>
<name>A0A2P7SP47_9HYPH</name>
<dbReference type="PANTHER" id="PTHR11961">
    <property type="entry name" value="CYTOCHROME C"/>
    <property type="match status" value="1"/>
</dbReference>